<feature type="region of interest" description="Disordered" evidence="2">
    <location>
        <begin position="171"/>
        <end position="289"/>
    </location>
</feature>
<feature type="compositionally biased region" description="Polar residues" evidence="2">
    <location>
        <begin position="145"/>
        <end position="154"/>
    </location>
</feature>
<name>A0A3B3ZIR9_9GOBI</name>
<accession>A0A3B3ZIR9</accession>
<evidence type="ECO:0000256" key="3">
    <source>
        <dbReference type="SAM" id="SignalP"/>
    </source>
</evidence>
<dbReference type="Pfam" id="PF15242">
    <property type="entry name" value="FAM53"/>
    <property type="match status" value="2"/>
</dbReference>
<dbReference type="InterPro" id="IPR029356">
    <property type="entry name" value="FAM53"/>
</dbReference>
<protein>
    <recommendedName>
        <fullName evidence="6">Family with sequence similarity 53 member B</fullName>
    </recommendedName>
</protein>
<evidence type="ECO:0000313" key="5">
    <source>
        <dbReference type="Proteomes" id="UP000261520"/>
    </source>
</evidence>
<keyword evidence="5" id="KW-1185">Reference proteome</keyword>
<dbReference type="PANTHER" id="PTHR28567">
    <property type="entry name" value="PROTEIN FAM53A-LIKE ISOFORM X1"/>
    <property type="match status" value="1"/>
</dbReference>
<dbReference type="GO" id="GO:0006606">
    <property type="term" value="P:protein import into nucleus"/>
    <property type="evidence" value="ECO:0007669"/>
    <property type="project" value="TreeGrafter"/>
</dbReference>
<proteinExistence type="inferred from homology"/>
<dbReference type="Proteomes" id="UP000261520">
    <property type="component" value="Unplaced"/>
</dbReference>
<reference evidence="4" key="2">
    <citation type="submission" date="2025-09" db="UniProtKB">
        <authorList>
            <consortium name="Ensembl"/>
        </authorList>
    </citation>
    <scope>IDENTIFICATION</scope>
</reference>
<dbReference type="GO" id="GO:0005634">
    <property type="term" value="C:nucleus"/>
    <property type="evidence" value="ECO:0007669"/>
    <property type="project" value="TreeGrafter"/>
</dbReference>
<dbReference type="PANTHER" id="PTHR28567:SF1">
    <property type="entry name" value="PROTEIN FAM53B"/>
    <property type="match status" value="1"/>
</dbReference>
<comment type="similarity">
    <text evidence="1">Belongs to the FAM53 family.</text>
</comment>
<evidence type="ECO:0000313" key="4">
    <source>
        <dbReference type="Ensembl" id="ENSPMGP00000004497.1"/>
    </source>
</evidence>
<dbReference type="STRING" id="409849.ENSPMGP00000004497"/>
<reference evidence="4" key="1">
    <citation type="submission" date="2025-08" db="UniProtKB">
        <authorList>
            <consortium name="Ensembl"/>
        </authorList>
    </citation>
    <scope>IDENTIFICATION</scope>
</reference>
<feature type="compositionally biased region" description="Basic and acidic residues" evidence="2">
    <location>
        <begin position="244"/>
        <end position="253"/>
    </location>
</feature>
<dbReference type="AlphaFoldDB" id="A0A3B3ZIR9"/>
<feature type="region of interest" description="Disordered" evidence="2">
    <location>
        <begin position="129"/>
        <end position="154"/>
    </location>
</feature>
<evidence type="ECO:0008006" key="6">
    <source>
        <dbReference type="Google" id="ProtNLM"/>
    </source>
</evidence>
<evidence type="ECO:0000256" key="1">
    <source>
        <dbReference type="ARBA" id="ARBA00010984"/>
    </source>
</evidence>
<sequence length="362" mass="39316">MNECSVCLCVRLCVCLCWWCEAQIGSHSPVSLSQGESCWPDAALPRSSLRPKPDFGSSLDRLWSRQLEAGPGHCASLSSLLQDLNLSSAAPPGLWSNTEPCPTAPPSKRQCRSLSCFDDLGRSSWRPQGSRLWTSVEKRRCHSGGSVQRTSTSSSLIFPSIQRSSSVSLAFPGSVCPPPPQSQLSVSPHDHTPSPPGSPDSSPDTERRGGDGVDGVDGVDAGLPRSQSHPCELNEMKIGVKRRRQDEGYKRPSLDLAKMTQKLRSFHSLSRPGISSDDRSDTNLKNSSTLDNDKNFNKLYADKSELGTKESPGSLTFRPTIEDRGDAMALSTNQKEGEALWAGRCGLHVLGGELDIEQIERN</sequence>
<feature type="chain" id="PRO_5017275856" description="Family with sequence similarity 53 member B" evidence="3">
    <location>
        <begin position="23"/>
        <end position="362"/>
    </location>
</feature>
<dbReference type="Ensembl" id="ENSPMGT00000004777.1">
    <property type="protein sequence ID" value="ENSPMGP00000004497.1"/>
    <property type="gene ID" value="ENSPMGG00000003807.1"/>
</dbReference>
<organism evidence="4 5">
    <name type="scientific">Periophthalmus magnuspinnatus</name>
    <dbReference type="NCBI Taxonomy" id="409849"/>
    <lineage>
        <taxon>Eukaryota</taxon>
        <taxon>Metazoa</taxon>
        <taxon>Chordata</taxon>
        <taxon>Craniata</taxon>
        <taxon>Vertebrata</taxon>
        <taxon>Euteleostomi</taxon>
        <taxon>Actinopterygii</taxon>
        <taxon>Neopterygii</taxon>
        <taxon>Teleostei</taxon>
        <taxon>Neoteleostei</taxon>
        <taxon>Acanthomorphata</taxon>
        <taxon>Gobiaria</taxon>
        <taxon>Gobiiformes</taxon>
        <taxon>Gobioidei</taxon>
        <taxon>Gobiidae</taxon>
        <taxon>Oxudercinae</taxon>
        <taxon>Periophthalmus</taxon>
    </lineage>
</organism>
<evidence type="ECO:0000256" key="2">
    <source>
        <dbReference type="SAM" id="MobiDB-lite"/>
    </source>
</evidence>
<keyword evidence="3" id="KW-0732">Signal</keyword>
<feature type="signal peptide" evidence="3">
    <location>
        <begin position="1"/>
        <end position="22"/>
    </location>
</feature>
<dbReference type="GO" id="GO:0090263">
    <property type="term" value="P:positive regulation of canonical Wnt signaling pathway"/>
    <property type="evidence" value="ECO:0007669"/>
    <property type="project" value="TreeGrafter"/>
</dbReference>